<dbReference type="GO" id="GO:0006508">
    <property type="term" value="P:proteolysis"/>
    <property type="evidence" value="ECO:0007669"/>
    <property type="project" value="InterPro"/>
</dbReference>
<evidence type="ECO:0000256" key="1">
    <source>
        <dbReference type="ARBA" id="ARBA00007447"/>
    </source>
</evidence>
<dbReference type="Proteomes" id="UP001362999">
    <property type="component" value="Unassembled WGS sequence"/>
</dbReference>
<feature type="compositionally biased region" description="Low complexity" evidence="2">
    <location>
        <begin position="322"/>
        <end position="347"/>
    </location>
</feature>
<name>A0AAW0BJ15_9AGAR</name>
<keyword evidence="6" id="KW-1185">Reference proteome</keyword>
<dbReference type="GO" id="GO:0004190">
    <property type="term" value="F:aspartic-type endopeptidase activity"/>
    <property type="evidence" value="ECO:0007669"/>
    <property type="project" value="InterPro"/>
</dbReference>
<reference evidence="5 6" key="1">
    <citation type="journal article" date="2024" name="J Genomics">
        <title>Draft genome sequencing and assembly of Favolaschia claudopus CIRM-BRFM 2984 isolated from oak limbs.</title>
        <authorList>
            <person name="Navarro D."/>
            <person name="Drula E."/>
            <person name="Chaduli D."/>
            <person name="Cazenave R."/>
            <person name="Ahrendt S."/>
            <person name="Wang J."/>
            <person name="Lipzen A."/>
            <person name="Daum C."/>
            <person name="Barry K."/>
            <person name="Grigoriev I.V."/>
            <person name="Favel A."/>
            <person name="Rosso M.N."/>
            <person name="Martin F."/>
        </authorList>
    </citation>
    <scope>NUCLEOTIDE SEQUENCE [LARGE SCALE GENOMIC DNA]</scope>
    <source>
        <strain evidence="5 6">CIRM-BRFM 2984</strain>
    </source>
</reference>
<keyword evidence="3" id="KW-1133">Transmembrane helix</keyword>
<comment type="similarity">
    <text evidence="1">Belongs to the peptidase A1 family.</text>
</comment>
<dbReference type="AlphaFoldDB" id="A0AAW0BJ15"/>
<evidence type="ECO:0000256" key="3">
    <source>
        <dbReference type="SAM" id="Phobius"/>
    </source>
</evidence>
<dbReference type="Pfam" id="PF00026">
    <property type="entry name" value="Asp"/>
    <property type="match status" value="1"/>
</dbReference>
<dbReference type="PROSITE" id="PS51767">
    <property type="entry name" value="PEPTIDASE_A1"/>
    <property type="match status" value="1"/>
</dbReference>
<dbReference type="SUPFAM" id="SSF50630">
    <property type="entry name" value="Acid proteases"/>
    <property type="match status" value="1"/>
</dbReference>
<proteinExistence type="inferred from homology"/>
<dbReference type="InterPro" id="IPR001461">
    <property type="entry name" value="Aspartic_peptidase_A1"/>
</dbReference>
<evidence type="ECO:0000259" key="4">
    <source>
        <dbReference type="PROSITE" id="PS51767"/>
    </source>
</evidence>
<evidence type="ECO:0000256" key="2">
    <source>
        <dbReference type="SAM" id="MobiDB-lite"/>
    </source>
</evidence>
<sequence length="503" mass="52940">MVSGCNQGCSVSSADAVFNYTKSLSARNKSTSTQTIQFSESFVTGSVFTDIIQLGSFAVSDASFCACSFLGLPPTPVVTPQVGFFGDSAGVFGLGFPSASFQNLPSIWQSVLSSNTVDAPEMGIWLSRVHNTSTSTPVSTPGVFTLGGTNSLFYTGDIEFLDSTSTSAWALSITTITIQGHVLTLTPSLNNVAFDPTTVIYGPSSFVATIWAQVPGASLLMNSDPDTIHGPDEYQYPCSTTLNVSVSFGGRLWTLDPAELNLGTIPDGNNTQCWGAIIGSDDQSGWIFGKTFLRGVYTVLRQGDTPSIGFADLSEQAGGGSSPSPTSHSTASSGSASSPPSSTPPSDSAKKSAVDAVVGGVIGALVLCAALLTTLLLTRRRRQQNRPDKGGVNRDLAPEPFVAVDQRLEMAPLNSAQRRFRRKLQENGPSLNHPHRNDAGSDSVNQPSESVGEGENGASSPPAAAAADVSVMEELRNLREEMRRLAERDPRDSIAPPSYHPEA</sequence>
<feature type="compositionally biased region" description="Low complexity" evidence="2">
    <location>
        <begin position="458"/>
        <end position="467"/>
    </location>
</feature>
<feature type="compositionally biased region" description="Basic and acidic residues" evidence="2">
    <location>
        <begin position="473"/>
        <end position="492"/>
    </location>
</feature>
<dbReference type="InterPro" id="IPR021109">
    <property type="entry name" value="Peptidase_aspartic_dom_sf"/>
</dbReference>
<dbReference type="CDD" id="cd05471">
    <property type="entry name" value="pepsin_like"/>
    <property type="match status" value="1"/>
</dbReference>
<feature type="region of interest" description="Disordered" evidence="2">
    <location>
        <begin position="426"/>
        <end position="503"/>
    </location>
</feature>
<dbReference type="Gene3D" id="2.40.70.10">
    <property type="entry name" value="Acid Proteases"/>
    <property type="match status" value="2"/>
</dbReference>
<gene>
    <name evidence="5" type="ORF">R3P38DRAFT_2625758</name>
</gene>
<dbReference type="InterPro" id="IPR033121">
    <property type="entry name" value="PEPTIDASE_A1"/>
</dbReference>
<organism evidence="5 6">
    <name type="scientific">Favolaschia claudopus</name>
    <dbReference type="NCBI Taxonomy" id="2862362"/>
    <lineage>
        <taxon>Eukaryota</taxon>
        <taxon>Fungi</taxon>
        <taxon>Dikarya</taxon>
        <taxon>Basidiomycota</taxon>
        <taxon>Agaricomycotina</taxon>
        <taxon>Agaricomycetes</taxon>
        <taxon>Agaricomycetidae</taxon>
        <taxon>Agaricales</taxon>
        <taxon>Marasmiineae</taxon>
        <taxon>Mycenaceae</taxon>
        <taxon>Favolaschia</taxon>
    </lineage>
</organism>
<comment type="caution">
    <text evidence="5">The sequence shown here is derived from an EMBL/GenBank/DDBJ whole genome shotgun (WGS) entry which is preliminary data.</text>
</comment>
<feature type="compositionally biased region" description="Polar residues" evidence="2">
    <location>
        <begin position="440"/>
        <end position="449"/>
    </location>
</feature>
<feature type="transmembrane region" description="Helical" evidence="3">
    <location>
        <begin position="356"/>
        <end position="377"/>
    </location>
</feature>
<keyword evidence="3" id="KW-0472">Membrane</keyword>
<keyword evidence="3" id="KW-0812">Transmembrane</keyword>
<dbReference type="PANTHER" id="PTHR47966:SF51">
    <property type="entry name" value="BETA-SITE APP-CLEAVING ENZYME, ISOFORM A-RELATED"/>
    <property type="match status" value="1"/>
</dbReference>
<feature type="domain" description="Peptidase A1" evidence="4">
    <location>
        <begin position="1"/>
        <end position="311"/>
    </location>
</feature>
<protein>
    <submittedName>
        <fullName evidence="5">Aspartic peptidase domain-containing protein</fullName>
    </submittedName>
</protein>
<accession>A0AAW0BJ15</accession>
<dbReference type="PANTHER" id="PTHR47966">
    <property type="entry name" value="BETA-SITE APP-CLEAVING ENZYME, ISOFORM A-RELATED"/>
    <property type="match status" value="1"/>
</dbReference>
<dbReference type="EMBL" id="JAWWNJ010000032">
    <property type="protein sequence ID" value="KAK7026260.1"/>
    <property type="molecule type" value="Genomic_DNA"/>
</dbReference>
<feature type="region of interest" description="Disordered" evidence="2">
    <location>
        <begin position="310"/>
        <end position="350"/>
    </location>
</feature>
<dbReference type="InterPro" id="IPR034164">
    <property type="entry name" value="Pepsin-like_dom"/>
</dbReference>
<evidence type="ECO:0000313" key="5">
    <source>
        <dbReference type="EMBL" id="KAK7026260.1"/>
    </source>
</evidence>
<evidence type="ECO:0000313" key="6">
    <source>
        <dbReference type="Proteomes" id="UP001362999"/>
    </source>
</evidence>